<evidence type="ECO:0000313" key="3">
    <source>
        <dbReference type="Proteomes" id="UP000238565"/>
    </source>
</evidence>
<proteinExistence type="predicted"/>
<sequence length="239" mass="27885">MSNFMKIATLNIDWAKIYNSPNHFLKIEKFLNQQDFDFFILTEALALNLKNYNFCYFSEQIPQNVDYENLNYSQYLNGEKAFRTIIYSKFPSRKKYQVSDNKTSLALEFETEFGDIVIYATIIGTWFNKLPFAKKELENCVTDCENIYKTNQNLLIVGDLNTSFLENEMQYCINKETTKTIENLIDKLSLYNTTKNLKKNIDHIIIPQNLTSKILESNVFVEAGILSDHQGIYICLDSV</sequence>
<comment type="caution">
    <text evidence="2">The sequence shown here is derived from an EMBL/GenBank/DDBJ whole genome shotgun (WGS) entry which is preliminary data.</text>
</comment>
<gene>
    <name evidence="2" type="ORF">C3729_10100</name>
</gene>
<evidence type="ECO:0000313" key="2">
    <source>
        <dbReference type="EMBL" id="PPZ91021.1"/>
    </source>
</evidence>
<dbReference type="Proteomes" id="UP000238565">
    <property type="component" value="Unassembled WGS sequence"/>
</dbReference>
<evidence type="ECO:0000259" key="1">
    <source>
        <dbReference type="Pfam" id="PF03372"/>
    </source>
</evidence>
<name>A0A2S7I372_9FLAO</name>
<dbReference type="EMBL" id="PTPZ01000006">
    <property type="protein sequence ID" value="PPZ91021.1"/>
    <property type="molecule type" value="Genomic_DNA"/>
</dbReference>
<accession>A0A2S7I372</accession>
<dbReference type="GO" id="GO:0003824">
    <property type="term" value="F:catalytic activity"/>
    <property type="evidence" value="ECO:0007669"/>
    <property type="project" value="InterPro"/>
</dbReference>
<organism evidence="2 3">
    <name type="scientific">Cloacibacterium normanense</name>
    <dbReference type="NCBI Taxonomy" id="237258"/>
    <lineage>
        <taxon>Bacteria</taxon>
        <taxon>Pseudomonadati</taxon>
        <taxon>Bacteroidota</taxon>
        <taxon>Flavobacteriia</taxon>
        <taxon>Flavobacteriales</taxon>
        <taxon>Weeksellaceae</taxon>
    </lineage>
</organism>
<feature type="domain" description="Endonuclease/exonuclease/phosphatase" evidence="1">
    <location>
        <begin position="8"/>
        <end position="229"/>
    </location>
</feature>
<dbReference type="Gene3D" id="3.60.10.10">
    <property type="entry name" value="Endonuclease/exonuclease/phosphatase"/>
    <property type="match status" value="1"/>
</dbReference>
<dbReference type="SUPFAM" id="SSF56219">
    <property type="entry name" value="DNase I-like"/>
    <property type="match status" value="1"/>
</dbReference>
<protein>
    <recommendedName>
        <fullName evidence="1">Endonuclease/exonuclease/phosphatase domain-containing protein</fullName>
    </recommendedName>
</protein>
<dbReference type="InterPro" id="IPR036691">
    <property type="entry name" value="Endo/exonu/phosph_ase_sf"/>
</dbReference>
<dbReference type="InterPro" id="IPR005135">
    <property type="entry name" value="Endo/exonuclease/phosphatase"/>
</dbReference>
<reference evidence="2 3" key="1">
    <citation type="submission" date="2018-02" db="EMBL/GenBank/DDBJ databases">
        <title>Draft genome sequence of bacterial isolates from marine environment.</title>
        <authorList>
            <person name="Singh S.K."/>
            <person name="Hill R."/>
            <person name="Major S."/>
            <person name="Cai H."/>
            <person name="Li Y."/>
        </authorList>
    </citation>
    <scope>NUCLEOTIDE SEQUENCE [LARGE SCALE GENOMIC DNA]</scope>
    <source>
        <strain evidence="2 3">IMET F</strain>
    </source>
</reference>
<dbReference type="AlphaFoldDB" id="A0A2S7I372"/>
<dbReference type="Pfam" id="PF03372">
    <property type="entry name" value="Exo_endo_phos"/>
    <property type="match status" value="1"/>
</dbReference>